<proteinExistence type="predicted"/>
<dbReference type="HOGENOM" id="CLU_3049838_0_0_1"/>
<dbReference type="Proteomes" id="UP000054549">
    <property type="component" value="Unassembled WGS sequence"/>
</dbReference>
<evidence type="ECO:0000313" key="2">
    <source>
        <dbReference type="Proteomes" id="UP000054549"/>
    </source>
</evidence>
<evidence type="ECO:0000313" key="1">
    <source>
        <dbReference type="EMBL" id="KIL55836.1"/>
    </source>
</evidence>
<protein>
    <submittedName>
        <fullName evidence="1">Uncharacterized protein</fullName>
    </submittedName>
</protein>
<dbReference type="AlphaFoldDB" id="A0A0C2WGR9"/>
<dbReference type="InParanoid" id="A0A0C2WGR9"/>
<sequence length="54" mass="6165">MKGARRCKPAEGLLHSFDPFLENSGLVPKNEELVNYLSNHHLYTRPIQVRETAS</sequence>
<gene>
    <name evidence="1" type="ORF">M378DRAFT_173246</name>
</gene>
<organism evidence="1 2">
    <name type="scientific">Amanita muscaria (strain Koide BX008)</name>
    <dbReference type="NCBI Taxonomy" id="946122"/>
    <lineage>
        <taxon>Eukaryota</taxon>
        <taxon>Fungi</taxon>
        <taxon>Dikarya</taxon>
        <taxon>Basidiomycota</taxon>
        <taxon>Agaricomycotina</taxon>
        <taxon>Agaricomycetes</taxon>
        <taxon>Agaricomycetidae</taxon>
        <taxon>Agaricales</taxon>
        <taxon>Pluteineae</taxon>
        <taxon>Amanitaceae</taxon>
        <taxon>Amanita</taxon>
    </lineage>
</organism>
<name>A0A0C2WGR9_AMAMK</name>
<accession>A0A0C2WGR9</accession>
<keyword evidence="2" id="KW-1185">Reference proteome</keyword>
<dbReference type="EMBL" id="KN818468">
    <property type="protein sequence ID" value="KIL55836.1"/>
    <property type="molecule type" value="Genomic_DNA"/>
</dbReference>
<reference evidence="1 2" key="1">
    <citation type="submission" date="2014-04" db="EMBL/GenBank/DDBJ databases">
        <title>Evolutionary Origins and Diversification of the Mycorrhizal Mutualists.</title>
        <authorList>
            <consortium name="DOE Joint Genome Institute"/>
            <consortium name="Mycorrhizal Genomics Consortium"/>
            <person name="Kohler A."/>
            <person name="Kuo A."/>
            <person name="Nagy L.G."/>
            <person name="Floudas D."/>
            <person name="Copeland A."/>
            <person name="Barry K.W."/>
            <person name="Cichocki N."/>
            <person name="Veneault-Fourrey C."/>
            <person name="LaButti K."/>
            <person name="Lindquist E.A."/>
            <person name="Lipzen A."/>
            <person name="Lundell T."/>
            <person name="Morin E."/>
            <person name="Murat C."/>
            <person name="Riley R."/>
            <person name="Ohm R."/>
            <person name="Sun H."/>
            <person name="Tunlid A."/>
            <person name="Henrissat B."/>
            <person name="Grigoriev I.V."/>
            <person name="Hibbett D.S."/>
            <person name="Martin F."/>
        </authorList>
    </citation>
    <scope>NUCLEOTIDE SEQUENCE [LARGE SCALE GENOMIC DNA]</scope>
    <source>
        <strain evidence="1 2">Koide BX008</strain>
    </source>
</reference>